<feature type="compositionally biased region" description="Pro residues" evidence="1">
    <location>
        <begin position="306"/>
        <end position="321"/>
    </location>
</feature>
<name>F2TW59_SALR5</name>
<dbReference type="EMBL" id="GL832955">
    <property type="protein sequence ID" value="EGD72306.1"/>
    <property type="molecule type" value="Genomic_DNA"/>
</dbReference>
<dbReference type="RefSeq" id="XP_004998876.1">
    <property type="nucleotide sequence ID" value="XM_004998819.1"/>
</dbReference>
<feature type="compositionally biased region" description="Basic residues" evidence="1">
    <location>
        <begin position="248"/>
        <end position="260"/>
    </location>
</feature>
<feature type="region of interest" description="Disordered" evidence="1">
    <location>
        <begin position="116"/>
        <end position="149"/>
    </location>
</feature>
<feature type="compositionally biased region" description="Polar residues" evidence="1">
    <location>
        <begin position="383"/>
        <end position="398"/>
    </location>
</feature>
<dbReference type="InParanoid" id="F2TW59"/>
<evidence type="ECO:0000313" key="4">
    <source>
        <dbReference type="Proteomes" id="UP000007799"/>
    </source>
</evidence>
<feature type="region of interest" description="Disordered" evidence="1">
    <location>
        <begin position="542"/>
        <end position="567"/>
    </location>
</feature>
<keyword evidence="2" id="KW-1133">Transmembrane helix</keyword>
<keyword evidence="2" id="KW-0812">Transmembrane</keyword>
<evidence type="ECO:0000256" key="1">
    <source>
        <dbReference type="SAM" id="MobiDB-lite"/>
    </source>
</evidence>
<evidence type="ECO:0000256" key="2">
    <source>
        <dbReference type="SAM" id="Phobius"/>
    </source>
</evidence>
<feature type="compositionally biased region" description="Low complexity" evidence="1">
    <location>
        <begin position="456"/>
        <end position="471"/>
    </location>
</feature>
<proteinExistence type="predicted"/>
<feature type="compositionally biased region" description="Polar residues" evidence="1">
    <location>
        <begin position="542"/>
        <end position="553"/>
    </location>
</feature>
<feature type="region of interest" description="Disordered" evidence="1">
    <location>
        <begin position="185"/>
        <end position="206"/>
    </location>
</feature>
<dbReference type="GeneID" id="16067508"/>
<sequence length="567" mass="62416">MSTAPSPAAPTAEPDTGNADTFALSTDMLAIILGASIAGGLLILIAWLLLRSRCKRRERERAAAEQASASPWKRRRNGDMRATIRKANELAMKKHGSRRGSEVFQEVHSSELLPETVHAPDDGFGNPHAQRPLPTSSGSLHPPSAGMRGLSRESLAALDVRNRAVLSNHVMTKFTRSLTETLLREDHGSSVTAPEPRSRSASQLYSDDTASYVTEESQTVNHANSRGAQHTKPGTSSPLHYRSSGNQPHHHYHQQQHCHRQQQYAPRSQHNQHRQLGLLPGRSSRPGVLSMDRPMLHTALAATPTTSPPPRQAVATPPPYPQQQQQHQHQHQQHQQRVVHTSSSSSSSNRASKPVSRNLSRSNALQSSFRNDVDVISASLRQSFRTRSRQPSGQASRESIQHPPRSPQPQLPPPLGSRNGTRTSLSTAYTAPHPTIHSHHHYRAHGQHTGRSAGEATSRSDSSSTALLDTSYHSHERLRDENDTRLRGLRRASSSLNYPSDDGLDDDGSEERLLRSRTPLEEPLEADFLPAVVCGLDINDPTFSAPYSNQATSAALRRRQSMEETEA</sequence>
<feature type="compositionally biased region" description="Polar residues" evidence="1">
    <location>
        <begin position="419"/>
        <end position="429"/>
    </location>
</feature>
<keyword evidence="2" id="KW-0472">Membrane</keyword>
<organism evidence="4">
    <name type="scientific">Salpingoeca rosetta (strain ATCC 50818 / BSB-021)</name>
    <dbReference type="NCBI Taxonomy" id="946362"/>
    <lineage>
        <taxon>Eukaryota</taxon>
        <taxon>Choanoflagellata</taxon>
        <taxon>Craspedida</taxon>
        <taxon>Salpingoecidae</taxon>
        <taxon>Salpingoeca</taxon>
    </lineage>
</organism>
<protein>
    <submittedName>
        <fullName evidence="3">Uncharacterized protein</fullName>
    </submittedName>
</protein>
<feature type="transmembrane region" description="Helical" evidence="2">
    <location>
        <begin position="28"/>
        <end position="50"/>
    </location>
</feature>
<feature type="compositionally biased region" description="Pro residues" evidence="1">
    <location>
        <begin position="404"/>
        <end position="415"/>
    </location>
</feature>
<reference evidence="3" key="1">
    <citation type="submission" date="2009-08" db="EMBL/GenBank/DDBJ databases">
        <title>Annotation of Salpingoeca rosetta.</title>
        <authorList>
            <consortium name="The Broad Institute Genome Sequencing Platform"/>
            <person name="Russ C."/>
            <person name="Cuomo C."/>
            <person name="Burger G."/>
            <person name="Gray M.W."/>
            <person name="Holland P.W.H."/>
            <person name="King N."/>
            <person name="Lang F.B.F."/>
            <person name="Roger A.J."/>
            <person name="Ruiz-Trillo I."/>
            <person name="Young S.K."/>
            <person name="Zeng Q."/>
            <person name="Gargeya S."/>
            <person name="Alvarado L."/>
            <person name="Berlin A."/>
            <person name="Chapman S.B."/>
            <person name="Chen Z."/>
            <person name="Freedman E."/>
            <person name="Gellesch M."/>
            <person name="Goldberg J."/>
            <person name="Griggs A."/>
            <person name="Gujja S."/>
            <person name="Heilman E."/>
            <person name="Heiman D."/>
            <person name="Howarth C."/>
            <person name="Mehta T."/>
            <person name="Neiman D."/>
            <person name="Pearson M."/>
            <person name="Roberts A."/>
            <person name="Saif S."/>
            <person name="Shea T."/>
            <person name="Shenoy N."/>
            <person name="Sisk P."/>
            <person name="Stolte C."/>
            <person name="Sykes S."/>
            <person name="White J."/>
            <person name="Yandava C."/>
            <person name="Haas B."/>
            <person name="Nusbaum C."/>
            <person name="Birren B."/>
        </authorList>
    </citation>
    <scope>NUCLEOTIDE SEQUENCE [LARGE SCALE GENOMIC DNA]</scope>
    <source>
        <strain evidence="3">ATCC 50818</strain>
    </source>
</reference>
<dbReference type="Proteomes" id="UP000007799">
    <property type="component" value="Unassembled WGS sequence"/>
</dbReference>
<feature type="region of interest" description="Disordered" evidence="1">
    <location>
        <begin position="383"/>
        <end position="510"/>
    </location>
</feature>
<keyword evidence="4" id="KW-1185">Reference proteome</keyword>
<feature type="compositionally biased region" description="Basic and acidic residues" evidence="1">
    <location>
        <begin position="472"/>
        <end position="486"/>
    </location>
</feature>
<accession>F2TW59</accession>
<evidence type="ECO:0000313" key="3">
    <source>
        <dbReference type="EMBL" id="EGD72306.1"/>
    </source>
</evidence>
<feature type="compositionally biased region" description="Polar residues" evidence="1">
    <location>
        <begin position="349"/>
        <end position="364"/>
    </location>
</feature>
<gene>
    <name evidence="3" type="ORF">PTSG_00324</name>
</gene>
<dbReference type="AlphaFoldDB" id="F2TW59"/>
<feature type="compositionally biased region" description="Basic residues" evidence="1">
    <location>
        <begin position="436"/>
        <end position="448"/>
    </location>
</feature>
<feature type="region of interest" description="Disordered" evidence="1">
    <location>
        <begin position="219"/>
        <end position="364"/>
    </location>
</feature>
<feature type="compositionally biased region" description="Polar residues" evidence="1">
    <location>
        <begin position="219"/>
        <end position="246"/>
    </location>
</feature>